<sequence>MASAVHPPPPLALLPRPRVVDEVADDDMEDSDTESVAESCPHPRPHGAGAAATDSSSFSSCGSSACCHEDDEAEMDDDGCSSCVEGDEYSSYQEQDEAACDDEEGRNKAGRGSGAWWEQMAVAGARGGAITALPLPLAPEAAEDPKRAAERQEEDRKFWEDCLASGYP</sequence>
<feature type="region of interest" description="Disordered" evidence="1">
    <location>
        <begin position="1"/>
        <end position="113"/>
    </location>
</feature>
<evidence type="ECO:0000313" key="3">
    <source>
        <dbReference type="Proteomes" id="UP000604825"/>
    </source>
</evidence>
<evidence type="ECO:0000313" key="2">
    <source>
        <dbReference type="EMBL" id="CAD6222716.1"/>
    </source>
</evidence>
<reference evidence="2" key="1">
    <citation type="submission" date="2020-10" db="EMBL/GenBank/DDBJ databases">
        <authorList>
            <person name="Han B."/>
            <person name="Lu T."/>
            <person name="Zhao Q."/>
            <person name="Huang X."/>
            <person name="Zhao Y."/>
        </authorList>
    </citation>
    <scope>NUCLEOTIDE SEQUENCE</scope>
</reference>
<protein>
    <submittedName>
        <fullName evidence="2">Uncharacterized protein</fullName>
    </submittedName>
</protein>
<feature type="compositionally biased region" description="Low complexity" evidence="1">
    <location>
        <begin position="47"/>
        <end position="66"/>
    </location>
</feature>
<keyword evidence="3" id="KW-1185">Reference proteome</keyword>
<proteinExistence type="predicted"/>
<organism evidence="2 3">
    <name type="scientific">Miscanthus lutarioriparius</name>
    <dbReference type="NCBI Taxonomy" id="422564"/>
    <lineage>
        <taxon>Eukaryota</taxon>
        <taxon>Viridiplantae</taxon>
        <taxon>Streptophyta</taxon>
        <taxon>Embryophyta</taxon>
        <taxon>Tracheophyta</taxon>
        <taxon>Spermatophyta</taxon>
        <taxon>Magnoliopsida</taxon>
        <taxon>Liliopsida</taxon>
        <taxon>Poales</taxon>
        <taxon>Poaceae</taxon>
        <taxon>PACMAD clade</taxon>
        <taxon>Panicoideae</taxon>
        <taxon>Andropogonodae</taxon>
        <taxon>Andropogoneae</taxon>
        <taxon>Saccharinae</taxon>
        <taxon>Miscanthus</taxon>
    </lineage>
</organism>
<feature type="compositionally biased region" description="Acidic residues" evidence="1">
    <location>
        <begin position="22"/>
        <end position="35"/>
    </location>
</feature>
<gene>
    <name evidence="2" type="ORF">NCGR_LOCUS15240</name>
</gene>
<comment type="caution">
    <text evidence="2">The sequence shown here is derived from an EMBL/GenBank/DDBJ whole genome shotgun (WGS) entry which is preliminary data.</text>
</comment>
<accession>A0A811NBT5</accession>
<feature type="compositionally biased region" description="Acidic residues" evidence="1">
    <location>
        <begin position="69"/>
        <end position="79"/>
    </location>
</feature>
<dbReference type="EMBL" id="CAJGYO010000004">
    <property type="protein sequence ID" value="CAD6222716.1"/>
    <property type="molecule type" value="Genomic_DNA"/>
</dbReference>
<name>A0A811NBT5_9POAL</name>
<feature type="compositionally biased region" description="Acidic residues" evidence="1">
    <location>
        <begin position="94"/>
        <end position="104"/>
    </location>
</feature>
<dbReference type="AlphaFoldDB" id="A0A811NBT5"/>
<dbReference type="Proteomes" id="UP000604825">
    <property type="component" value="Unassembled WGS sequence"/>
</dbReference>
<evidence type="ECO:0000256" key="1">
    <source>
        <dbReference type="SAM" id="MobiDB-lite"/>
    </source>
</evidence>
<feature type="compositionally biased region" description="Pro residues" evidence="1">
    <location>
        <begin position="1"/>
        <end position="12"/>
    </location>
</feature>